<proteinExistence type="predicted"/>
<evidence type="ECO:0000256" key="1">
    <source>
        <dbReference type="SAM" id="MobiDB-lite"/>
    </source>
</evidence>
<evidence type="ECO:0000313" key="3">
    <source>
        <dbReference type="Proteomes" id="UP000694558"/>
    </source>
</evidence>
<evidence type="ECO:0000313" key="2">
    <source>
        <dbReference type="Ensembl" id="ENSSMAP00000069967.1"/>
    </source>
</evidence>
<dbReference type="Proteomes" id="UP000694558">
    <property type="component" value="Chromosome 9"/>
</dbReference>
<name>A0A8D3EDV8_SCOMX</name>
<dbReference type="AlphaFoldDB" id="A0A8D3EDV8"/>
<sequence length="139" mass="16274">DRERQTERQRERQTDRQRERQTDRETDRHSERDRQTERETDRHSERDRQTERQTGSIINADTIVETKWKRQSAAGLELLAEAGRMFLPAHFLYPPAPPTPELYLYRGHTHHHTAPPLLHHILAHTEPHAADSIPLGGLG</sequence>
<dbReference type="Ensembl" id="ENSSMAT00000081748.1">
    <property type="protein sequence ID" value="ENSSMAP00000069967.1"/>
    <property type="gene ID" value="ENSSMAG00000022940.1"/>
</dbReference>
<organism evidence="2 3">
    <name type="scientific">Scophthalmus maximus</name>
    <name type="common">Turbot</name>
    <name type="synonym">Psetta maxima</name>
    <dbReference type="NCBI Taxonomy" id="52904"/>
    <lineage>
        <taxon>Eukaryota</taxon>
        <taxon>Metazoa</taxon>
        <taxon>Chordata</taxon>
        <taxon>Craniata</taxon>
        <taxon>Vertebrata</taxon>
        <taxon>Euteleostomi</taxon>
        <taxon>Actinopterygii</taxon>
        <taxon>Neopterygii</taxon>
        <taxon>Teleostei</taxon>
        <taxon>Neoteleostei</taxon>
        <taxon>Acanthomorphata</taxon>
        <taxon>Carangaria</taxon>
        <taxon>Pleuronectiformes</taxon>
        <taxon>Pleuronectoidei</taxon>
        <taxon>Scophthalmidae</taxon>
        <taxon>Scophthalmus</taxon>
    </lineage>
</organism>
<reference evidence="2" key="1">
    <citation type="submission" date="2023-05" db="EMBL/GenBank/DDBJ databases">
        <title>High-quality long-read genome of Scophthalmus maximus.</title>
        <authorList>
            <person name="Lien S."/>
            <person name="Martinez P."/>
        </authorList>
    </citation>
    <scope>NUCLEOTIDE SEQUENCE [LARGE SCALE GENOMIC DNA]</scope>
</reference>
<feature type="compositionally biased region" description="Basic and acidic residues" evidence="1">
    <location>
        <begin position="1"/>
        <end position="51"/>
    </location>
</feature>
<reference evidence="2" key="2">
    <citation type="submission" date="2025-08" db="UniProtKB">
        <authorList>
            <consortium name="Ensembl"/>
        </authorList>
    </citation>
    <scope>IDENTIFICATION</scope>
</reference>
<protein>
    <submittedName>
        <fullName evidence="2">Uncharacterized protein</fullName>
    </submittedName>
</protein>
<feature type="region of interest" description="Disordered" evidence="1">
    <location>
        <begin position="1"/>
        <end position="60"/>
    </location>
</feature>
<accession>A0A8D3EDV8</accession>